<dbReference type="InterPro" id="IPR050821">
    <property type="entry name" value="Cytosolic_carboxypeptidase"/>
</dbReference>
<organism evidence="3 4">
    <name type="scientific">Triparma retinervis</name>
    <dbReference type="NCBI Taxonomy" id="2557542"/>
    <lineage>
        <taxon>Eukaryota</taxon>
        <taxon>Sar</taxon>
        <taxon>Stramenopiles</taxon>
        <taxon>Ochrophyta</taxon>
        <taxon>Bolidophyceae</taxon>
        <taxon>Parmales</taxon>
        <taxon>Triparmaceae</taxon>
        <taxon>Triparma</taxon>
    </lineage>
</organism>
<name>A0A9W6ZX43_9STRA</name>
<comment type="cofactor">
    <cofactor evidence="1">
        <name>Zn(2+)</name>
        <dbReference type="ChEBI" id="CHEBI:29105"/>
    </cofactor>
</comment>
<dbReference type="Proteomes" id="UP001165082">
    <property type="component" value="Unassembled WGS sequence"/>
</dbReference>
<proteinExistence type="predicted"/>
<gene>
    <name evidence="3" type="ORF">TrRE_jg4140</name>
</gene>
<reference evidence="3" key="1">
    <citation type="submission" date="2022-07" db="EMBL/GenBank/DDBJ databases">
        <title>Genome analysis of Parmales, a sister group of diatoms, reveals the evolutionary specialization of diatoms from phago-mixotrophs to photoautotrophs.</title>
        <authorList>
            <person name="Ban H."/>
            <person name="Sato S."/>
            <person name="Yoshikawa S."/>
            <person name="Kazumasa Y."/>
            <person name="Nakamura Y."/>
            <person name="Ichinomiya M."/>
            <person name="Saitoh K."/>
            <person name="Sato N."/>
            <person name="Blanc-Mathieu R."/>
            <person name="Endo H."/>
            <person name="Kuwata A."/>
            <person name="Ogata H."/>
        </authorList>
    </citation>
    <scope>NUCLEOTIDE SEQUENCE</scope>
</reference>
<keyword evidence="4" id="KW-1185">Reference proteome</keyword>
<sequence length="179" mass="20114">MAKLLTSSTVPVIRSPADGGAIIVNSITSSSPNKHVFTLALKPETCLEGDGTFKQWFYFEVQNVTVGSELEFMIVDAGDSTFNDWTNYKTCMSTDRVTWSRIKETKFEDGVLTWKVTTPSNLLSFSYFPPYSLEKQIDLVHTTTQTNHCTHKVLGKSEDGNDLHALVFDKHLDNSLPHY</sequence>
<dbReference type="Gene3D" id="2.60.40.3120">
    <property type="match status" value="1"/>
</dbReference>
<dbReference type="AlphaFoldDB" id="A0A9W6ZX43"/>
<accession>A0A9W6ZX43</accession>
<protein>
    <recommendedName>
        <fullName evidence="2">Cytosolic carboxypeptidase N-terminal domain-containing protein</fullName>
    </recommendedName>
</protein>
<evidence type="ECO:0000259" key="2">
    <source>
        <dbReference type="Pfam" id="PF18027"/>
    </source>
</evidence>
<evidence type="ECO:0000256" key="1">
    <source>
        <dbReference type="ARBA" id="ARBA00001947"/>
    </source>
</evidence>
<evidence type="ECO:0000313" key="3">
    <source>
        <dbReference type="EMBL" id="GMH58957.1"/>
    </source>
</evidence>
<dbReference type="Pfam" id="PF18027">
    <property type="entry name" value="Pepdidase_M14_N"/>
    <property type="match status" value="1"/>
</dbReference>
<dbReference type="PANTHER" id="PTHR12756">
    <property type="entry name" value="CYTOSOLIC CARBOXYPEPTIDASE"/>
    <property type="match status" value="1"/>
</dbReference>
<dbReference type="EMBL" id="BRXZ01002286">
    <property type="protein sequence ID" value="GMH58957.1"/>
    <property type="molecule type" value="Genomic_DNA"/>
</dbReference>
<evidence type="ECO:0000313" key="4">
    <source>
        <dbReference type="Proteomes" id="UP001165082"/>
    </source>
</evidence>
<feature type="domain" description="Cytosolic carboxypeptidase N-terminal" evidence="2">
    <location>
        <begin position="13"/>
        <end position="128"/>
    </location>
</feature>
<comment type="caution">
    <text evidence="3">The sequence shown here is derived from an EMBL/GenBank/DDBJ whole genome shotgun (WGS) entry which is preliminary data.</text>
</comment>
<dbReference type="OrthoDB" id="10253041at2759"/>
<feature type="non-terminal residue" evidence="3">
    <location>
        <position position="1"/>
    </location>
</feature>
<dbReference type="InterPro" id="IPR040626">
    <property type="entry name" value="Pepdidase_M14_N"/>
</dbReference>
<dbReference type="PANTHER" id="PTHR12756:SF11">
    <property type="entry name" value="CYTOSOLIC CARBOXYPEPTIDASE 1"/>
    <property type="match status" value="1"/>
</dbReference>